<evidence type="ECO:0000256" key="4">
    <source>
        <dbReference type="ARBA" id="ARBA00022759"/>
    </source>
</evidence>
<keyword evidence="3" id="KW-0540">Nuclease</keyword>
<proteinExistence type="inferred from homology"/>
<dbReference type="Pfam" id="PF06769">
    <property type="entry name" value="YoeB_toxin"/>
    <property type="match status" value="1"/>
</dbReference>
<dbReference type="EMBL" id="JAAHBV010000015">
    <property type="protein sequence ID" value="NER58942.1"/>
    <property type="molecule type" value="Genomic_DNA"/>
</dbReference>
<dbReference type="Proteomes" id="UP000480410">
    <property type="component" value="Unassembled WGS sequence"/>
</dbReference>
<evidence type="ECO:0000313" key="9">
    <source>
        <dbReference type="Proteomes" id="UP000480410"/>
    </source>
</evidence>
<reference evidence="9 10" key="1">
    <citation type="submission" date="2020-02" db="EMBL/GenBank/DDBJ databases">
        <title>Broccoli isolated Pseudomonas sp.</title>
        <authorList>
            <person name="Fujikawa T."/>
            <person name="Sawada H."/>
        </authorList>
    </citation>
    <scope>NUCLEOTIDE SEQUENCE [LARGE SCALE GENOMIC DNA]</scope>
    <source>
        <strain evidence="8 10">MAFF212427</strain>
        <strain evidence="7 9">MAFF212428</strain>
    </source>
</reference>
<dbReference type="NCBIfam" id="TIGR02116">
    <property type="entry name" value="toxin_Txe_YoeB"/>
    <property type="match status" value="1"/>
</dbReference>
<dbReference type="Gene3D" id="3.30.2310.20">
    <property type="entry name" value="RelE-like"/>
    <property type="match status" value="1"/>
</dbReference>
<dbReference type="PANTHER" id="PTHR38039">
    <property type="entry name" value="TOXIN YOEB"/>
    <property type="match status" value="1"/>
</dbReference>
<keyword evidence="4" id="KW-0255">Endonuclease</keyword>
<keyword evidence="5" id="KW-0378">Hydrolase</keyword>
<sequence length="101" mass="11645">MSKAKQSNKDDARTLAGLKFTGEAWEDYCHWQQADAKVLANINSLISQCRRTPFSGTGKPEALKGDLSGYWSRRITKEHRLVYFFEANVLTILQCRFHYDD</sequence>
<evidence type="ECO:0000313" key="7">
    <source>
        <dbReference type="EMBL" id="NER58942.1"/>
    </source>
</evidence>
<dbReference type="InterPro" id="IPR009614">
    <property type="entry name" value="YoeB_toxin"/>
</dbReference>
<dbReference type="GO" id="GO:0004519">
    <property type="term" value="F:endonuclease activity"/>
    <property type="evidence" value="ECO:0007669"/>
    <property type="project" value="UniProtKB-KW"/>
</dbReference>
<evidence type="ECO:0000256" key="2">
    <source>
        <dbReference type="ARBA" id="ARBA00022649"/>
    </source>
</evidence>
<comment type="caution">
    <text evidence="8">The sequence shown here is derived from an EMBL/GenBank/DDBJ whole genome shotgun (WGS) entry which is preliminary data.</text>
</comment>
<organism evidence="8 10">
    <name type="scientific">Pseudomonas brassicae</name>
    <dbReference type="NCBI Taxonomy" id="2708063"/>
    <lineage>
        <taxon>Bacteria</taxon>
        <taxon>Pseudomonadati</taxon>
        <taxon>Pseudomonadota</taxon>
        <taxon>Gammaproteobacteria</taxon>
        <taxon>Pseudomonadales</taxon>
        <taxon>Pseudomonadaceae</taxon>
        <taxon>Pseudomonas</taxon>
    </lineage>
</organism>
<accession>A0A6B3NMI2</accession>
<dbReference type="SUPFAM" id="SSF143011">
    <property type="entry name" value="RelE-like"/>
    <property type="match status" value="1"/>
</dbReference>
<dbReference type="GO" id="GO:0006401">
    <property type="term" value="P:RNA catabolic process"/>
    <property type="evidence" value="ECO:0007669"/>
    <property type="project" value="InterPro"/>
</dbReference>
<evidence type="ECO:0000256" key="6">
    <source>
        <dbReference type="ARBA" id="ARBA00030388"/>
    </source>
</evidence>
<evidence type="ECO:0000313" key="10">
    <source>
        <dbReference type="Proteomes" id="UP000482634"/>
    </source>
</evidence>
<dbReference type="GO" id="GO:0016787">
    <property type="term" value="F:hydrolase activity"/>
    <property type="evidence" value="ECO:0007669"/>
    <property type="project" value="UniProtKB-KW"/>
</dbReference>
<dbReference type="GO" id="GO:0045892">
    <property type="term" value="P:negative regulation of DNA-templated transcription"/>
    <property type="evidence" value="ECO:0007669"/>
    <property type="project" value="TreeGrafter"/>
</dbReference>
<evidence type="ECO:0000256" key="3">
    <source>
        <dbReference type="ARBA" id="ARBA00022722"/>
    </source>
</evidence>
<protein>
    <recommendedName>
        <fullName evidence="6">Putative mRNA interferase YoeB</fullName>
    </recommendedName>
</protein>
<name>A0A6B3NMI2_9PSED</name>
<dbReference type="AlphaFoldDB" id="A0A6B3NMI2"/>
<dbReference type="PANTHER" id="PTHR38039:SF1">
    <property type="entry name" value="TOXIN YOEB"/>
    <property type="match status" value="1"/>
</dbReference>
<dbReference type="Proteomes" id="UP000482634">
    <property type="component" value="Unassembled WGS sequence"/>
</dbReference>
<evidence type="ECO:0000313" key="8">
    <source>
        <dbReference type="EMBL" id="NER63299.1"/>
    </source>
</evidence>
<dbReference type="EMBL" id="JAAHBU010000047">
    <property type="protein sequence ID" value="NER63299.1"/>
    <property type="molecule type" value="Genomic_DNA"/>
</dbReference>
<gene>
    <name evidence="7" type="ORF">G3435_01025</name>
    <name evidence="8" type="ORF">G3436_04600</name>
</gene>
<evidence type="ECO:0000256" key="5">
    <source>
        <dbReference type="ARBA" id="ARBA00022801"/>
    </source>
</evidence>
<dbReference type="RefSeq" id="WP_163941803.1">
    <property type="nucleotide sequence ID" value="NZ_JAAHBU010000047.1"/>
</dbReference>
<accession>A0A6M0CNT9</accession>
<evidence type="ECO:0000256" key="1">
    <source>
        <dbReference type="ARBA" id="ARBA00008172"/>
    </source>
</evidence>
<keyword evidence="2" id="KW-1277">Toxin-antitoxin system</keyword>
<comment type="similarity">
    <text evidence="1">Belongs to the YoeB family.</text>
</comment>
<dbReference type="InterPro" id="IPR035093">
    <property type="entry name" value="RelE/ParE_toxin_dom_sf"/>
</dbReference>
<keyword evidence="10" id="KW-1185">Reference proteome</keyword>